<evidence type="ECO:0000313" key="1">
    <source>
        <dbReference type="EMBL" id="CRL02852.1"/>
    </source>
</evidence>
<accession>A0A1J1ITE8</accession>
<keyword evidence="2" id="KW-1185">Reference proteome</keyword>
<protein>
    <submittedName>
        <fullName evidence="1">CLUMA_CG015962, isoform A</fullName>
    </submittedName>
</protein>
<gene>
    <name evidence="1" type="ORF">CLUMA_CG015962</name>
</gene>
<organism evidence="1 2">
    <name type="scientific">Clunio marinus</name>
    <dbReference type="NCBI Taxonomy" id="568069"/>
    <lineage>
        <taxon>Eukaryota</taxon>
        <taxon>Metazoa</taxon>
        <taxon>Ecdysozoa</taxon>
        <taxon>Arthropoda</taxon>
        <taxon>Hexapoda</taxon>
        <taxon>Insecta</taxon>
        <taxon>Pterygota</taxon>
        <taxon>Neoptera</taxon>
        <taxon>Endopterygota</taxon>
        <taxon>Diptera</taxon>
        <taxon>Nematocera</taxon>
        <taxon>Chironomoidea</taxon>
        <taxon>Chironomidae</taxon>
        <taxon>Clunio</taxon>
    </lineage>
</organism>
<name>A0A1J1ITE8_9DIPT</name>
<dbReference type="AlphaFoldDB" id="A0A1J1ITE8"/>
<dbReference type="Proteomes" id="UP000183832">
    <property type="component" value="Unassembled WGS sequence"/>
</dbReference>
<proteinExistence type="predicted"/>
<dbReference type="EMBL" id="CVRI01000058">
    <property type="protein sequence ID" value="CRL02852.1"/>
    <property type="molecule type" value="Genomic_DNA"/>
</dbReference>
<sequence length="90" mass="10740">MNRLTADKSVIDFWKQNKQLPLMKELAFDTLNFRVRLKNLSWKLKEAHLFGLRKRKLREAHLFEKPKRKLGSFFRILGSRSGSLEAFSEF</sequence>
<evidence type="ECO:0000313" key="2">
    <source>
        <dbReference type="Proteomes" id="UP000183832"/>
    </source>
</evidence>
<reference evidence="1 2" key="1">
    <citation type="submission" date="2015-04" db="EMBL/GenBank/DDBJ databases">
        <authorList>
            <person name="Syromyatnikov M.Y."/>
            <person name="Popov V.N."/>
        </authorList>
    </citation>
    <scope>NUCLEOTIDE SEQUENCE [LARGE SCALE GENOMIC DNA]</scope>
</reference>